<proteinExistence type="predicted"/>
<sequence length="371" mass="41317">MMKNLKKMMTIGLLSMGLLGCQSAQQDTSKTEETEALSVRDVNSDKHVIEQPEVESSALLQDEVVDVGGAAHKDSPQGLDSGLDSGFDPMTDSETDQDQAMFNGLPEAEAMVSPKPVRFKDGKEKFDAQNYKDAARDFDRFRVEHPNNVWGHYMAGLSKWKAGWAGEAVESLNRALQLDPSYAKARINLARVMMDLDRNEEALPLVLQAVENAPEDGNARRVLGRCYHRLGQKENAIRVYLEALRIEPRDTWSMNNLGLLYIELGRYEEALPPLAQAVRTDPFQAVFQNNLGVALEKTGHTHAAQVAYRSALDADSTYAKAKVSLDRVIAYQDEEEKNFDLTTSGEQFLKMLHPSAADTLNLTVEDARLEN</sequence>
<dbReference type="InterPro" id="IPR019734">
    <property type="entry name" value="TPR_rpt"/>
</dbReference>
<evidence type="ECO:0000313" key="3">
    <source>
        <dbReference type="EMBL" id="NNF07219.1"/>
    </source>
</evidence>
<feature type="signal peptide" evidence="2">
    <location>
        <begin position="1"/>
        <end position="24"/>
    </location>
</feature>
<dbReference type="SMART" id="SM00028">
    <property type="entry name" value="TPR"/>
    <property type="match status" value="5"/>
</dbReference>
<comment type="caution">
    <text evidence="3">The sequence shown here is derived from an EMBL/GenBank/DDBJ whole genome shotgun (WGS) entry which is preliminary data.</text>
</comment>
<dbReference type="PANTHER" id="PTHR44523">
    <property type="entry name" value="TETRATRICOPEPTIDE REPEAT PROTEIN 13"/>
    <property type="match status" value="1"/>
</dbReference>
<evidence type="ECO:0000256" key="2">
    <source>
        <dbReference type="SAM" id="SignalP"/>
    </source>
</evidence>
<accession>A0A7Y2H2L3</accession>
<protein>
    <submittedName>
        <fullName evidence="3">Tetratricopeptide repeat protein</fullName>
    </submittedName>
</protein>
<dbReference type="PROSITE" id="PS51257">
    <property type="entry name" value="PROKAR_LIPOPROTEIN"/>
    <property type="match status" value="1"/>
</dbReference>
<keyword evidence="2" id="KW-0732">Signal</keyword>
<dbReference type="AlphaFoldDB" id="A0A7Y2H2L3"/>
<dbReference type="PANTHER" id="PTHR44523:SF1">
    <property type="entry name" value="TETRATRICOPEPTIDE REPEAT PROTEIN 13"/>
    <property type="match status" value="1"/>
</dbReference>
<name>A0A7Y2H2L3_UNCEI</name>
<dbReference type="Pfam" id="PF14559">
    <property type="entry name" value="TPR_19"/>
    <property type="match status" value="1"/>
</dbReference>
<organism evidence="3 4">
    <name type="scientific">Eiseniibacteriota bacterium</name>
    <dbReference type="NCBI Taxonomy" id="2212470"/>
    <lineage>
        <taxon>Bacteria</taxon>
        <taxon>Candidatus Eiseniibacteriota</taxon>
    </lineage>
</organism>
<feature type="chain" id="PRO_5031398754" evidence="2">
    <location>
        <begin position="25"/>
        <end position="371"/>
    </location>
</feature>
<dbReference type="Pfam" id="PF13181">
    <property type="entry name" value="TPR_8"/>
    <property type="match status" value="1"/>
</dbReference>
<dbReference type="InterPro" id="IPR011990">
    <property type="entry name" value="TPR-like_helical_dom_sf"/>
</dbReference>
<evidence type="ECO:0000256" key="1">
    <source>
        <dbReference type="PROSITE-ProRule" id="PRU00339"/>
    </source>
</evidence>
<dbReference type="Pfam" id="PF13431">
    <property type="entry name" value="TPR_17"/>
    <property type="match status" value="1"/>
</dbReference>
<gene>
    <name evidence="3" type="ORF">HKN21_10705</name>
</gene>
<dbReference type="Gene3D" id="1.25.40.10">
    <property type="entry name" value="Tetratricopeptide repeat domain"/>
    <property type="match status" value="2"/>
</dbReference>
<dbReference type="PROSITE" id="PS50293">
    <property type="entry name" value="TPR_REGION"/>
    <property type="match status" value="1"/>
</dbReference>
<dbReference type="EMBL" id="JABDJR010000430">
    <property type="protein sequence ID" value="NNF07219.1"/>
    <property type="molecule type" value="Genomic_DNA"/>
</dbReference>
<dbReference type="SUPFAM" id="SSF48452">
    <property type="entry name" value="TPR-like"/>
    <property type="match status" value="2"/>
</dbReference>
<evidence type="ECO:0000313" key="4">
    <source>
        <dbReference type="Proteomes" id="UP000547674"/>
    </source>
</evidence>
<reference evidence="3 4" key="1">
    <citation type="submission" date="2020-03" db="EMBL/GenBank/DDBJ databases">
        <title>Metabolic flexibility allows generalist bacteria to become dominant in a frequently disturbed ecosystem.</title>
        <authorList>
            <person name="Chen Y.-J."/>
            <person name="Leung P.M."/>
            <person name="Bay S.K."/>
            <person name="Hugenholtz P."/>
            <person name="Kessler A.J."/>
            <person name="Shelley G."/>
            <person name="Waite D.W."/>
            <person name="Cook P.L."/>
            <person name="Greening C."/>
        </authorList>
    </citation>
    <scope>NUCLEOTIDE SEQUENCE [LARGE SCALE GENOMIC DNA]</scope>
    <source>
        <strain evidence="3">SS_bin_28</strain>
    </source>
</reference>
<feature type="repeat" description="TPR" evidence="1">
    <location>
        <begin position="217"/>
        <end position="250"/>
    </location>
</feature>
<feature type="repeat" description="TPR" evidence="1">
    <location>
        <begin position="251"/>
        <end position="284"/>
    </location>
</feature>
<dbReference type="Proteomes" id="UP000547674">
    <property type="component" value="Unassembled WGS sequence"/>
</dbReference>
<dbReference type="PROSITE" id="PS50005">
    <property type="entry name" value="TPR"/>
    <property type="match status" value="2"/>
</dbReference>
<keyword evidence="1" id="KW-0802">TPR repeat</keyword>